<keyword evidence="3" id="KW-1185">Reference proteome</keyword>
<sequence length="59" mass="6599">WLCARRLRGALPFLRVSRPVRARFACRAFVFVCDRPIPSIHDRGSTPTGARTLPDAPPP</sequence>
<reference evidence="2 3" key="1">
    <citation type="submission" date="2020-04" db="EMBL/GenBank/DDBJ databases">
        <authorList>
            <person name="Wallbank WR R."/>
            <person name="Pardo Diaz C."/>
            <person name="Kozak K."/>
            <person name="Martin S."/>
            <person name="Jiggins C."/>
            <person name="Moest M."/>
            <person name="Warren A I."/>
            <person name="Byers J.R.P. K."/>
            <person name="Montejo-Kovacevich G."/>
            <person name="Yen C E."/>
        </authorList>
    </citation>
    <scope>NUCLEOTIDE SEQUENCE [LARGE SCALE GENOMIC DNA]</scope>
</reference>
<accession>A0A8S0Z356</accession>
<feature type="region of interest" description="Disordered" evidence="1">
    <location>
        <begin position="40"/>
        <end position="59"/>
    </location>
</feature>
<evidence type="ECO:0000256" key="1">
    <source>
        <dbReference type="SAM" id="MobiDB-lite"/>
    </source>
</evidence>
<organism evidence="2 3">
    <name type="scientific">Arctia plantaginis</name>
    <name type="common">Wood tiger moth</name>
    <name type="synonym">Phalaena plantaginis</name>
    <dbReference type="NCBI Taxonomy" id="874455"/>
    <lineage>
        <taxon>Eukaryota</taxon>
        <taxon>Metazoa</taxon>
        <taxon>Ecdysozoa</taxon>
        <taxon>Arthropoda</taxon>
        <taxon>Hexapoda</taxon>
        <taxon>Insecta</taxon>
        <taxon>Pterygota</taxon>
        <taxon>Neoptera</taxon>
        <taxon>Endopterygota</taxon>
        <taxon>Lepidoptera</taxon>
        <taxon>Glossata</taxon>
        <taxon>Ditrysia</taxon>
        <taxon>Noctuoidea</taxon>
        <taxon>Erebidae</taxon>
        <taxon>Arctiinae</taxon>
        <taxon>Arctia</taxon>
    </lineage>
</organism>
<dbReference type="OrthoDB" id="10537025at2759"/>
<gene>
    <name evidence="2" type="ORF">APLA_LOCUS2692</name>
</gene>
<evidence type="ECO:0000313" key="3">
    <source>
        <dbReference type="Proteomes" id="UP000494106"/>
    </source>
</evidence>
<dbReference type="AlphaFoldDB" id="A0A8S0Z356"/>
<proteinExistence type="predicted"/>
<evidence type="ECO:0000313" key="2">
    <source>
        <dbReference type="EMBL" id="CAB3226033.1"/>
    </source>
</evidence>
<feature type="non-terminal residue" evidence="2">
    <location>
        <position position="1"/>
    </location>
</feature>
<comment type="caution">
    <text evidence="2">The sequence shown here is derived from an EMBL/GenBank/DDBJ whole genome shotgun (WGS) entry which is preliminary data.</text>
</comment>
<dbReference type="EMBL" id="CADEBC010000208">
    <property type="protein sequence ID" value="CAB3226033.1"/>
    <property type="molecule type" value="Genomic_DNA"/>
</dbReference>
<dbReference type="Proteomes" id="UP000494106">
    <property type="component" value="Unassembled WGS sequence"/>
</dbReference>
<name>A0A8S0Z356_ARCPL</name>
<protein>
    <submittedName>
        <fullName evidence="2">Uncharacterized protein</fullName>
    </submittedName>
</protein>